<evidence type="ECO:0000313" key="1">
    <source>
        <dbReference type="EMBL" id="BAT86563.1"/>
    </source>
</evidence>
<proteinExistence type="predicted"/>
<dbReference type="Proteomes" id="UP000291084">
    <property type="component" value="Chromosome 4"/>
</dbReference>
<reference evidence="1 2" key="1">
    <citation type="journal article" date="2015" name="Sci. Rep.">
        <title>The power of single molecule real-time sequencing technology in the de novo assembly of a eukaryotic genome.</title>
        <authorList>
            <person name="Sakai H."/>
            <person name="Naito K."/>
            <person name="Ogiso-Tanaka E."/>
            <person name="Takahashi Y."/>
            <person name="Iseki K."/>
            <person name="Muto C."/>
            <person name="Satou K."/>
            <person name="Teruya K."/>
            <person name="Shiroma A."/>
            <person name="Shimoji M."/>
            <person name="Hirano T."/>
            <person name="Itoh T."/>
            <person name="Kaga A."/>
            <person name="Tomooka N."/>
        </authorList>
    </citation>
    <scope>NUCLEOTIDE SEQUENCE [LARGE SCALE GENOMIC DNA]</scope>
    <source>
        <strain evidence="2">cv. Shumari</strain>
    </source>
</reference>
<protein>
    <submittedName>
        <fullName evidence="1">Uncharacterized protein</fullName>
    </submittedName>
</protein>
<feature type="non-terminal residue" evidence="1">
    <location>
        <position position="1"/>
    </location>
</feature>
<dbReference type="EMBL" id="AP015037">
    <property type="protein sequence ID" value="BAT86563.1"/>
    <property type="molecule type" value="Genomic_DNA"/>
</dbReference>
<dbReference type="AlphaFoldDB" id="A0A0S3S154"/>
<accession>A0A0S3S154</accession>
<gene>
    <name evidence="1" type="primary">Vigan.04G423100</name>
    <name evidence="1" type="ORF">VIGAN_04423100</name>
</gene>
<keyword evidence="2" id="KW-1185">Reference proteome</keyword>
<sequence>SLKTKIKTKLSLQLDRIENQRFPIKSQTWPSLSGNVDFGHATVSFSDPETNGYNTINWKNNTIKWKVIFLMLTKI</sequence>
<evidence type="ECO:0000313" key="2">
    <source>
        <dbReference type="Proteomes" id="UP000291084"/>
    </source>
</evidence>
<name>A0A0S3S154_PHAAN</name>
<organism evidence="1 2">
    <name type="scientific">Vigna angularis var. angularis</name>
    <dbReference type="NCBI Taxonomy" id="157739"/>
    <lineage>
        <taxon>Eukaryota</taxon>
        <taxon>Viridiplantae</taxon>
        <taxon>Streptophyta</taxon>
        <taxon>Embryophyta</taxon>
        <taxon>Tracheophyta</taxon>
        <taxon>Spermatophyta</taxon>
        <taxon>Magnoliopsida</taxon>
        <taxon>eudicotyledons</taxon>
        <taxon>Gunneridae</taxon>
        <taxon>Pentapetalae</taxon>
        <taxon>rosids</taxon>
        <taxon>fabids</taxon>
        <taxon>Fabales</taxon>
        <taxon>Fabaceae</taxon>
        <taxon>Papilionoideae</taxon>
        <taxon>50 kb inversion clade</taxon>
        <taxon>NPAAA clade</taxon>
        <taxon>indigoferoid/millettioid clade</taxon>
        <taxon>Phaseoleae</taxon>
        <taxon>Vigna</taxon>
    </lineage>
</organism>